<evidence type="ECO:0000256" key="4">
    <source>
        <dbReference type="ARBA" id="ARBA00022496"/>
    </source>
</evidence>
<keyword evidence="4" id="KW-0410">Iron transport</keyword>
<dbReference type="SUPFAM" id="SSF56935">
    <property type="entry name" value="Porins"/>
    <property type="match status" value="1"/>
</dbReference>
<evidence type="ECO:0000256" key="8">
    <source>
        <dbReference type="ARBA" id="ARBA00023077"/>
    </source>
</evidence>
<proteinExistence type="inferred from homology"/>
<dbReference type="OrthoDB" id="7051185at2"/>
<keyword evidence="10 11" id="KW-0998">Cell outer membrane</keyword>
<keyword evidence="9 11" id="KW-0472">Membrane</keyword>
<evidence type="ECO:0000259" key="13">
    <source>
        <dbReference type="Pfam" id="PF00593"/>
    </source>
</evidence>
<feature type="domain" description="TonB-dependent receptor-like beta-barrel" evidence="13">
    <location>
        <begin position="302"/>
        <end position="752"/>
    </location>
</feature>
<sequence>MSPTKNRLNHFHFLSLAGIGFSLQAFLLVPQALSQSGDSDVRASSGFALEEVTVTARRREESMQDIPIAMSAYGREDIDNMVVGDIRDLAKFSPNVQLDSASAIGGSGSSSTIFIRGVGQTDFLITTDPGVGMYLDGVYIARSVGGVLDLLDVERVEVLRGPQGTLFGRNTIGGAINVTSGRPTGELGGSVRLRGGNRNRRDIQGFLDIPMIDDELNGRISFSSKNIDGYGEQAPTNRELGNEDKLIFRGALDWAPSEDFNLFLSADYTDVDESGAAIFTPEINGQADLASLYNAFVAAPQGLSYDSSWVSEDRYRSNGTGPAVSQVEVLGIAAVAEWNLSDTILFKSITGYRELDALFGRDADGSPLQYVETLQTQEQDQVSQEFQLSGSSFNSALDWMVGAYYFDENAIDFNEVRIAVGLYDALESLPTSLDNLAVGNFGAPPTPGVPGGTGNPVNDGLDIDIDAYNEVNNESYAVFGQADYHVNEDVSLSLGLRYTKDEKEFIVEHIRNNAGSFVAGPATVDESWDDVNYRVGMQYRVSDNALLYASVATGFKSGGFNGRPLDGFAVQAFDPEEVTAYELGFKSELLQNTLRFNGAIYFNDYEDIQLTILTATPQGNFTFITENAAEAEIQGFELEATWVPTPSLQVNLATGYTDAEYKDLDPGATITTDTSFPKTPEWTTALGAQYVFNLGELGNLRLRVDAAYRDDYFNDAENAPEIAQEAFTIFDAVAALEDKDGNWVVGVYGKNLTDEYYIQAGDSDLGALGYSEGYLGPRREYGAYVDYSF</sequence>
<dbReference type="GO" id="GO:0009279">
    <property type="term" value="C:cell outer membrane"/>
    <property type="evidence" value="ECO:0007669"/>
    <property type="project" value="UniProtKB-SubCell"/>
</dbReference>
<dbReference type="Gene3D" id="2.40.170.20">
    <property type="entry name" value="TonB-dependent receptor, beta-barrel domain"/>
    <property type="match status" value="1"/>
</dbReference>
<dbReference type="AlphaFoldDB" id="B8KY05"/>
<keyword evidence="16" id="KW-1185">Reference proteome</keyword>
<evidence type="ECO:0000259" key="14">
    <source>
        <dbReference type="Pfam" id="PF07715"/>
    </source>
</evidence>
<dbReference type="InterPro" id="IPR012910">
    <property type="entry name" value="Plug_dom"/>
</dbReference>
<keyword evidence="3 11" id="KW-1134">Transmembrane beta strand</keyword>
<dbReference type="GO" id="GO:0006826">
    <property type="term" value="P:iron ion transport"/>
    <property type="evidence" value="ECO:0007669"/>
    <property type="project" value="UniProtKB-KW"/>
</dbReference>
<gene>
    <name evidence="15" type="ORF">NOR51B_513</name>
</gene>
<evidence type="ECO:0000256" key="2">
    <source>
        <dbReference type="ARBA" id="ARBA00022448"/>
    </source>
</evidence>
<dbReference type="PANTHER" id="PTHR32552">
    <property type="entry name" value="FERRICHROME IRON RECEPTOR-RELATED"/>
    <property type="match status" value="1"/>
</dbReference>
<dbReference type="RefSeq" id="WP_009019323.1">
    <property type="nucleotide sequence ID" value="NZ_DS999411.1"/>
</dbReference>
<keyword evidence="2 11" id="KW-0813">Transport</keyword>
<evidence type="ECO:0000256" key="11">
    <source>
        <dbReference type="PROSITE-ProRule" id="PRU01360"/>
    </source>
</evidence>
<dbReference type="CDD" id="cd01347">
    <property type="entry name" value="ligand_gated_channel"/>
    <property type="match status" value="1"/>
</dbReference>
<evidence type="ECO:0000256" key="3">
    <source>
        <dbReference type="ARBA" id="ARBA00022452"/>
    </source>
</evidence>
<keyword evidence="5 11" id="KW-0812">Transmembrane</keyword>
<keyword evidence="15" id="KW-0675">Receptor</keyword>
<keyword evidence="8 12" id="KW-0798">TonB box</keyword>
<evidence type="ECO:0000256" key="12">
    <source>
        <dbReference type="RuleBase" id="RU003357"/>
    </source>
</evidence>
<dbReference type="PROSITE" id="PS52016">
    <property type="entry name" value="TONB_DEPENDENT_REC_3"/>
    <property type="match status" value="1"/>
</dbReference>
<evidence type="ECO:0000313" key="16">
    <source>
        <dbReference type="Proteomes" id="UP000004699"/>
    </source>
</evidence>
<dbReference type="Pfam" id="PF00593">
    <property type="entry name" value="TonB_dep_Rec_b-barrel"/>
    <property type="match status" value="1"/>
</dbReference>
<dbReference type="PANTHER" id="PTHR32552:SF81">
    <property type="entry name" value="TONB-DEPENDENT OUTER MEMBRANE RECEPTOR"/>
    <property type="match status" value="1"/>
</dbReference>
<evidence type="ECO:0000313" key="15">
    <source>
        <dbReference type="EMBL" id="EED34575.1"/>
    </source>
</evidence>
<evidence type="ECO:0000256" key="1">
    <source>
        <dbReference type="ARBA" id="ARBA00004571"/>
    </source>
</evidence>
<dbReference type="HOGENOM" id="CLU_008287_15_0_6"/>
<dbReference type="InterPro" id="IPR036942">
    <property type="entry name" value="Beta-barrel_TonB_sf"/>
</dbReference>
<dbReference type="Proteomes" id="UP000004699">
    <property type="component" value="Unassembled WGS sequence"/>
</dbReference>
<accession>B8KY05</accession>
<protein>
    <submittedName>
        <fullName evidence="15">TonB-dependent receptor</fullName>
    </submittedName>
</protein>
<evidence type="ECO:0000256" key="6">
    <source>
        <dbReference type="ARBA" id="ARBA00023004"/>
    </source>
</evidence>
<keyword evidence="6" id="KW-0408">Iron</keyword>
<organism evidence="15 16">
    <name type="scientific">Luminiphilus syltensis NOR5-1B</name>
    <dbReference type="NCBI Taxonomy" id="565045"/>
    <lineage>
        <taxon>Bacteria</taxon>
        <taxon>Pseudomonadati</taxon>
        <taxon>Pseudomonadota</taxon>
        <taxon>Gammaproteobacteria</taxon>
        <taxon>Cellvibrionales</taxon>
        <taxon>Halieaceae</taxon>
        <taxon>Luminiphilus</taxon>
    </lineage>
</organism>
<reference evidence="16" key="1">
    <citation type="journal article" date="2013" name="BMC Microbiol.">
        <title>Taxonomy and evolution of bacteriochlorophyll a-containing members of the OM60/NOR5 clade of marine gammaproteobacteria: description of Luminiphilus syltensis gen. nov., sp. nov., reclassification of Haliea rubra as Pseudohaliea rubra gen. nov., comb. nov., and emendation of Chromatocurvus halotolerans.</title>
        <authorList>
            <person name="Spring S."/>
            <person name="Riedel T."/>
            <person name="Sproer C."/>
            <person name="Yan S."/>
            <person name="Harder J."/>
            <person name="Fuchs B.M."/>
        </authorList>
    </citation>
    <scope>NUCLEOTIDE SEQUENCE [LARGE SCALE GENOMIC DNA]</scope>
    <source>
        <strain evidence="16">NOR51-B</strain>
    </source>
</reference>
<comment type="subcellular location">
    <subcellularLocation>
        <location evidence="1 11">Cell outer membrane</location>
        <topology evidence="1 11">Multi-pass membrane protein</topology>
    </subcellularLocation>
</comment>
<comment type="similarity">
    <text evidence="11 12">Belongs to the TonB-dependent receptor family.</text>
</comment>
<dbReference type="Pfam" id="PF07715">
    <property type="entry name" value="Plug"/>
    <property type="match status" value="1"/>
</dbReference>
<feature type="domain" description="TonB-dependent receptor plug" evidence="14">
    <location>
        <begin position="63"/>
        <end position="175"/>
    </location>
</feature>
<dbReference type="InterPro" id="IPR000531">
    <property type="entry name" value="Beta-barrel_TonB"/>
</dbReference>
<evidence type="ECO:0000256" key="9">
    <source>
        <dbReference type="ARBA" id="ARBA00023136"/>
    </source>
</evidence>
<dbReference type="EMBL" id="DS999411">
    <property type="protein sequence ID" value="EED34575.1"/>
    <property type="molecule type" value="Genomic_DNA"/>
</dbReference>
<dbReference type="STRING" id="565045.NOR51B_513"/>
<evidence type="ECO:0000256" key="5">
    <source>
        <dbReference type="ARBA" id="ARBA00022692"/>
    </source>
</evidence>
<evidence type="ECO:0000256" key="7">
    <source>
        <dbReference type="ARBA" id="ARBA00023065"/>
    </source>
</evidence>
<keyword evidence="7" id="KW-0406">Ion transport</keyword>
<dbReference type="InterPro" id="IPR039426">
    <property type="entry name" value="TonB-dep_rcpt-like"/>
</dbReference>
<name>B8KY05_9GAMM</name>
<dbReference type="eggNOG" id="COG4771">
    <property type="taxonomic scope" value="Bacteria"/>
</dbReference>
<evidence type="ECO:0000256" key="10">
    <source>
        <dbReference type="ARBA" id="ARBA00023237"/>
    </source>
</evidence>